<reference evidence="1 2" key="1">
    <citation type="journal article" date="2019" name="Microbiol. Resour. Announc.">
        <title>Complete Genome Sequence of Halomonas sulfidaeris Strain Esulfide1 Isolated from a Metal Sulfide Rock at a Depth of 2,200 Meters, Obtained Using Nanopore Sequencing.</title>
        <authorList>
            <person name="Saito M."/>
            <person name="Nishigata A."/>
            <person name="Galipon J."/>
            <person name="Arakawa K."/>
        </authorList>
    </citation>
    <scope>NUCLEOTIDE SEQUENCE [LARGE SCALE GENOMIC DNA]</scope>
    <source>
        <strain evidence="1 2">ATCC BAA-803</strain>
    </source>
</reference>
<proteinExistence type="predicted"/>
<dbReference type="AlphaFoldDB" id="A0A455U548"/>
<accession>A0A455U548</accession>
<sequence length="147" mass="16919">MGRAPCDCARYLLYVEAFREPIRQEHQDVSVLELTLHLSADIGLVRDKFIEFAKEESNVIEHHKLLCYVTGQTGTAQTVSCYLMTSDPLSGWAAEMNVREKLMTFIRDNYPEWWPREIVVISHHDIARGEQAKRPEEGDSIEVKPSE</sequence>
<organism evidence="1 2">
    <name type="scientific">Vreelandella sulfidaeris</name>
    <dbReference type="NCBI Taxonomy" id="115553"/>
    <lineage>
        <taxon>Bacteria</taxon>
        <taxon>Pseudomonadati</taxon>
        <taxon>Pseudomonadota</taxon>
        <taxon>Gammaproteobacteria</taxon>
        <taxon>Oceanospirillales</taxon>
        <taxon>Halomonadaceae</taxon>
        <taxon>Vreelandella</taxon>
    </lineage>
</organism>
<protein>
    <submittedName>
        <fullName evidence="1">Uncharacterized protein</fullName>
    </submittedName>
</protein>
<name>A0A455U548_9GAMM</name>
<dbReference type="EMBL" id="AP019514">
    <property type="protein sequence ID" value="BBI59939.1"/>
    <property type="molecule type" value="Genomic_DNA"/>
</dbReference>
<evidence type="ECO:0000313" key="2">
    <source>
        <dbReference type="Proteomes" id="UP000320231"/>
    </source>
</evidence>
<gene>
    <name evidence="1" type="ORF">HSBAA_12450</name>
</gene>
<dbReference type="KEGG" id="hsr:HSBAA_12450"/>
<evidence type="ECO:0000313" key="1">
    <source>
        <dbReference type="EMBL" id="BBI59939.1"/>
    </source>
</evidence>
<dbReference type="Proteomes" id="UP000320231">
    <property type="component" value="Chromosome"/>
</dbReference>